<dbReference type="PANTHER" id="PTHR33121:SF70">
    <property type="entry name" value="SIGNALING PROTEIN YKOW"/>
    <property type="match status" value="1"/>
</dbReference>
<dbReference type="SMART" id="SM00267">
    <property type="entry name" value="GGDEF"/>
    <property type="match status" value="1"/>
</dbReference>
<reference evidence="4" key="1">
    <citation type="journal article" date="2021" name="PeerJ">
        <title>Extensive microbial diversity within the chicken gut microbiome revealed by metagenomics and culture.</title>
        <authorList>
            <person name="Gilroy R."/>
            <person name="Ravi A."/>
            <person name="Getino M."/>
            <person name="Pursley I."/>
            <person name="Horton D.L."/>
            <person name="Alikhan N.F."/>
            <person name="Baker D."/>
            <person name="Gharbi K."/>
            <person name="Hall N."/>
            <person name="Watson M."/>
            <person name="Adriaenssens E.M."/>
            <person name="Foster-Nyarko E."/>
            <person name="Jarju S."/>
            <person name="Secka A."/>
            <person name="Antonio M."/>
            <person name="Oren A."/>
            <person name="Chaudhuri R.R."/>
            <person name="La Ragione R."/>
            <person name="Hildebrand F."/>
            <person name="Pallen M.J."/>
        </authorList>
    </citation>
    <scope>NUCLEOTIDE SEQUENCE</scope>
    <source>
        <strain evidence="4">CHK188-5543</strain>
    </source>
</reference>
<proteinExistence type="predicted"/>
<dbReference type="InterPro" id="IPR035919">
    <property type="entry name" value="EAL_sf"/>
</dbReference>
<dbReference type="SUPFAM" id="SSF55073">
    <property type="entry name" value="Nucleotide cyclase"/>
    <property type="match status" value="3"/>
</dbReference>
<dbReference type="InterPro" id="IPR001633">
    <property type="entry name" value="EAL_dom"/>
</dbReference>
<protein>
    <submittedName>
        <fullName evidence="4">EAL domain-containing protein</fullName>
    </submittedName>
</protein>
<feature type="domain" description="PAS" evidence="1">
    <location>
        <begin position="207"/>
        <end position="273"/>
    </location>
</feature>
<dbReference type="Pfam" id="PF00990">
    <property type="entry name" value="GGDEF"/>
    <property type="match status" value="1"/>
</dbReference>
<dbReference type="SUPFAM" id="SSF141868">
    <property type="entry name" value="EAL domain-like"/>
    <property type="match status" value="1"/>
</dbReference>
<dbReference type="PANTHER" id="PTHR33121">
    <property type="entry name" value="CYCLIC DI-GMP PHOSPHODIESTERASE PDEF"/>
    <property type="match status" value="1"/>
</dbReference>
<feature type="domain" description="EAL" evidence="2">
    <location>
        <begin position="1089"/>
        <end position="1343"/>
    </location>
</feature>
<dbReference type="PROSITE" id="PS50112">
    <property type="entry name" value="PAS"/>
    <property type="match status" value="1"/>
</dbReference>
<accession>A0A9D1WQZ4</accession>
<dbReference type="CDD" id="cd00130">
    <property type="entry name" value="PAS"/>
    <property type="match status" value="1"/>
</dbReference>
<dbReference type="Gene3D" id="3.30.70.270">
    <property type="match status" value="3"/>
</dbReference>
<dbReference type="Gene3D" id="3.20.20.450">
    <property type="entry name" value="EAL domain"/>
    <property type="match status" value="1"/>
</dbReference>
<comment type="caution">
    <text evidence="4">The sequence shown here is derived from an EMBL/GenBank/DDBJ whole genome shotgun (WGS) entry which is preliminary data.</text>
</comment>
<dbReference type="SMART" id="SM00052">
    <property type="entry name" value="EAL"/>
    <property type="match status" value="1"/>
</dbReference>
<dbReference type="InterPro" id="IPR029787">
    <property type="entry name" value="Nucleotide_cyclase"/>
</dbReference>
<dbReference type="InterPro" id="IPR050706">
    <property type="entry name" value="Cyclic-di-GMP_PDE-like"/>
</dbReference>
<dbReference type="Pfam" id="PF08447">
    <property type="entry name" value="PAS_3"/>
    <property type="match status" value="1"/>
</dbReference>
<gene>
    <name evidence="4" type="ORF">H9736_04310</name>
</gene>
<dbReference type="SUPFAM" id="SSF55785">
    <property type="entry name" value="PYP-like sensor domain (PAS domain)"/>
    <property type="match status" value="2"/>
</dbReference>
<dbReference type="NCBIfam" id="TIGR00254">
    <property type="entry name" value="GGDEF"/>
    <property type="match status" value="1"/>
</dbReference>
<dbReference type="InterPro" id="IPR000160">
    <property type="entry name" value="GGDEF_dom"/>
</dbReference>
<reference evidence="4" key="2">
    <citation type="submission" date="2021-04" db="EMBL/GenBank/DDBJ databases">
        <authorList>
            <person name="Gilroy R."/>
        </authorList>
    </citation>
    <scope>NUCLEOTIDE SEQUENCE</scope>
    <source>
        <strain evidence="4">CHK188-5543</strain>
    </source>
</reference>
<evidence type="ECO:0000313" key="5">
    <source>
        <dbReference type="Proteomes" id="UP000886800"/>
    </source>
</evidence>
<dbReference type="GO" id="GO:0071111">
    <property type="term" value="F:cyclic-guanylate-specific phosphodiesterase activity"/>
    <property type="evidence" value="ECO:0007669"/>
    <property type="project" value="InterPro"/>
</dbReference>
<dbReference type="InterPro" id="IPR000014">
    <property type="entry name" value="PAS"/>
</dbReference>
<feature type="domain" description="GGDEF" evidence="3">
    <location>
        <begin position="55"/>
        <end position="187"/>
    </location>
</feature>
<dbReference type="CDD" id="cd01948">
    <property type="entry name" value="EAL"/>
    <property type="match status" value="1"/>
</dbReference>
<dbReference type="SUPFAM" id="SSF55781">
    <property type="entry name" value="GAF domain-like"/>
    <property type="match status" value="1"/>
</dbReference>
<dbReference type="InterPro" id="IPR043128">
    <property type="entry name" value="Rev_trsase/Diguanyl_cyclase"/>
</dbReference>
<evidence type="ECO:0000259" key="1">
    <source>
        <dbReference type="PROSITE" id="PS50112"/>
    </source>
</evidence>
<dbReference type="Proteomes" id="UP000886800">
    <property type="component" value="Unassembled WGS sequence"/>
</dbReference>
<sequence>MQEEKRKNLPPALALPYPEEELRQRAAIDALSGLLNRDTLETCIKRRLDRMHPGESCALFIVDLDNFKRVNDTLGHQAGDQAIRETARQLSRLFRASDIVGRLGGDEFAIFLCGRLTEQVLRDKGAAICRALQFSMGDRPAVSLTASVGIYFSQGAPSHLEGLYQSADLALYKAKKAGKNGFCLKYSEGEAAGEDFRPVNTIPIGGLLEYLESGVALVEMGEPVRVIYVSPSWCRLVGADPKNCPVPRPLSEIIHPDDLPALEEILRWGLREGRQVEHIHRVAVNGGSGWAWWQVRAAKVEYDNPNPVLLVTATDVTPFKQQEDRLLAANQLLQAAMDQTSQRVWEVDLASGTFRLFGAGGRPLIGTGEGVPFPDYLLEQGWVHPDSAPRFRVFAQELLAGQPQGYGNFIFQYRSSGCYQWMAVSYRMLTDEMGCAVRAVGVVEDLALSLAGRDGGMALYQPLPGEMASDLAARMRANLDRDVVEELWTEGQNLRDHAHRTSCSQLLLRAREQFFRREDREKAGALLDRERLLRLFQEGERWQCAEFRRVDAGGNISWVRQVLHLAEDPVTHEALLFGYLVRLPQHDRWEQAAGGSGRDGATGFYDRQAILRAGHTLLAAGGTGAAVLFQVLGLSSVNSLEGGGREQLFRGAAMALAAALGGGCALGRYGDDQLLLLFSTVPSQRDLRQRLEEAMVFVRRSLAEEAPAGLLRLVAGAAVQQPGMDFAQLLDQAVKACGQCWNAALDMVAFPQAGEDWGWAQLQSTEGADRVAVHGEELERPLSEGEKEVALRCVSAMLAADSLESSIRAVLADIGGYYQADRVYILTLTEDGQGVAMLFEWTGPGKRSIQQAVSGMRLERVPLLERCRTERAPVFLTRQDREGNAWHFTTCPLIRRGQVEGFLCIENAREHPADAALFSTLIPCLLRERDRFRARSQTAEAADQLMGLPDLRSYMETAYMLDSDRYSSLGAVCLEIPDMARINGAQGFAYGSRLLWYASKTLTGLFGPSLVFRTGEAEFVAFCPNTTRQVFLGRCGRLRSILQRRYPKQVRLGQAWSDGVFNGKRLTEEARLLMGAAPAPAATRASAPPEGKPSPLAQAVKAGRLTVHFQPQVDMRTGQLIGAEALVRGMGEQGELIPPGKFIGLLEQDGSIRELDLYVLDRTLAQLDAWRQAGKPLRAAVNLSRVTALHPSLLASVLAIQSRYPQLPAGSLELELTESTGGGGTGQLGRVVEQLRGCGLRLALDDFGSQYANLSLFANVRFDTVKLDRSLLTGLVDNPISRALVRDLVQICHTYGMRCVAEGVETREQSEALLQMGCVYAQGYLYDRPLPPEQFWQRYLQDPPEREA</sequence>
<dbReference type="PROSITE" id="PS50883">
    <property type="entry name" value="EAL"/>
    <property type="match status" value="1"/>
</dbReference>
<organism evidence="4 5">
    <name type="scientific">Candidatus Anaerotruncus excrementipullorum</name>
    <dbReference type="NCBI Taxonomy" id="2838465"/>
    <lineage>
        <taxon>Bacteria</taxon>
        <taxon>Bacillati</taxon>
        <taxon>Bacillota</taxon>
        <taxon>Clostridia</taxon>
        <taxon>Eubacteriales</taxon>
        <taxon>Oscillospiraceae</taxon>
        <taxon>Anaerotruncus</taxon>
    </lineage>
</organism>
<dbReference type="PROSITE" id="PS50887">
    <property type="entry name" value="GGDEF"/>
    <property type="match status" value="1"/>
</dbReference>
<dbReference type="Gene3D" id="3.30.450.20">
    <property type="entry name" value="PAS domain"/>
    <property type="match status" value="2"/>
</dbReference>
<evidence type="ECO:0000259" key="2">
    <source>
        <dbReference type="PROSITE" id="PS50883"/>
    </source>
</evidence>
<evidence type="ECO:0000259" key="3">
    <source>
        <dbReference type="PROSITE" id="PS50887"/>
    </source>
</evidence>
<dbReference type="EMBL" id="DXES01000093">
    <property type="protein sequence ID" value="HIX65451.1"/>
    <property type="molecule type" value="Genomic_DNA"/>
</dbReference>
<evidence type="ECO:0000313" key="4">
    <source>
        <dbReference type="EMBL" id="HIX65451.1"/>
    </source>
</evidence>
<dbReference type="InterPro" id="IPR035965">
    <property type="entry name" value="PAS-like_dom_sf"/>
</dbReference>
<name>A0A9D1WQZ4_9FIRM</name>
<dbReference type="Pfam" id="PF00563">
    <property type="entry name" value="EAL"/>
    <property type="match status" value="1"/>
</dbReference>
<dbReference type="InterPro" id="IPR013655">
    <property type="entry name" value="PAS_fold_3"/>
</dbReference>
<dbReference type="CDD" id="cd01949">
    <property type="entry name" value="GGDEF"/>
    <property type="match status" value="1"/>
</dbReference>